<protein>
    <submittedName>
        <fullName evidence="2">Uncharacterized protein</fullName>
    </submittedName>
</protein>
<feature type="compositionally biased region" description="Basic and acidic residues" evidence="1">
    <location>
        <begin position="14"/>
        <end position="24"/>
    </location>
</feature>
<feature type="compositionally biased region" description="Basic residues" evidence="1">
    <location>
        <begin position="85"/>
        <end position="95"/>
    </location>
</feature>
<evidence type="ECO:0000256" key="1">
    <source>
        <dbReference type="SAM" id="MobiDB-lite"/>
    </source>
</evidence>
<proteinExistence type="predicted"/>
<keyword evidence="3" id="KW-1185">Reference proteome</keyword>
<reference evidence="2" key="1">
    <citation type="submission" date="2023-11" db="EMBL/GenBank/DDBJ databases">
        <title>Genome assemblies of two species of porcelain crab, Petrolisthes cinctipes and Petrolisthes manimaculis (Anomura: Porcellanidae).</title>
        <authorList>
            <person name="Angst P."/>
        </authorList>
    </citation>
    <scope>NUCLEOTIDE SEQUENCE</scope>
    <source>
        <strain evidence="2">PB745_02</strain>
        <tissue evidence="2">Gill</tissue>
    </source>
</reference>
<accession>A0AAE1TZI8</accession>
<feature type="compositionally biased region" description="Polar residues" evidence="1">
    <location>
        <begin position="1"/>
        <end position="11"/>
    </location>
</feature>
<dbReference type="AlphaFoldDB" id="A0AAE1TZI8"/>
<feature type="compositionally biased region" description="Basic and acidic residues" evidence="1">
    <location>
        <begin position="35"/>
        <end position="49"/>
    </location>
</feature>
<feature type="region of interest" description="Disordered" evidence="1">
    <location>
        <begin position="1"/>
        <end position="95"/>
    </location>
</feature>
<gene>
    <name evidence="2" type="ORF">Pmani_027017</name>
</gene>
<comment type="caution">
    <text evidence="2">The sequence shown here is derived from an EMBL/GenBank/DDBJ whole genome shotgun (WGS) entry which is preliminary data.</text>
</comment>
<dbReference type="Proteomes" id="UP001292094">
    <property type="component" value="Unassembled WGS sequence"/>
</dbReference>
<sequence>MEQQSKEQCMYSTEVKEAEGKQSKPWEAGSGRKRAATEEGLHGRLERAGKSCRRGQGKRERVAEEDMGGGEGRERAAEDVGGGKSSRRRRERREE</sequence>
<dbReference type="EMBL" id="JAWZYT010002986">
    <property type="protein sequence ID" value="KAK4300815.1"/>
    <property type="molecule type" value="Genomic_DNA"/>
</dbReference>
<evidence type="ECO:0000313" key="3">
    <source>
        <dbReference type="Proteomes" id="UP001292094"/>
    </source>
</evidence>
<name>A0AAE1TZI8_9EUCA</name>
<evidence type="ECO:0000313" key="2">
    <source>
        <dbReference type="EMBL" id="KAK4300815.1"/>
    </source>
</evidence>
<organism evidence="2 3">
    <name type="scientific">Petrolisthes manimaculis</name>
    <dbReference type="NCBI Taxonomy" id="1843537"/>
    <lineage>
        <taxon>Eukaryota</taxon>
        <taxon>Metazoa</taxon>
        <taxon>Ecdysozoa</taxon>
        <taxon>Arthropoda</taxon>
        <taxon>Crustacea</taxon>
        <taxon>Multicrustacea</taxon>
        <taxon>Malacostraca</taxon>
        <taxon>Eumalacostraca</taxon>
        <taxon>Eucarida</taxon>
        <taxon>Decapoda</taxon>
        <taxon>Pleocyemata</taxon>
        <taxon>Anomura</taxon>
        <taxon>Galatheoidea</taxon>
        <taxon>Porcellanidae</taxon>
        <taxon>Petrolisthes</taxon>
    </lineage>
</organism>